<evidence type="ECO:0000313" key="2">
    <source>
        <dbReference type="EMBL" id="MBD2769156.1"/>
    </source>
</evidence>
<dbReference type="InterPro" id="IPR037883">
    <property type="entry name" value="Knr4/Smi1-like_sf"/>
</dbReference>
<dbReference type="Gene3D" id="3.40.1580.10">
    <property type="entry name" value="SMI1/KNR4-like"/>
    <property type="match status" value="1"/>
</dbReference>
<protein>
    <submittedName>
        <fullName evidence="2">SMI1/KNR4 family protein</fullName>
    </submittedName>
</protein>
<evidence type="ECO:0000313" key="3">
    <source>
        <dbReference type="Proteomes" id="UP000612233"/>
    </source>
</evidence>
<organism evidence="2 3">
    <name type="scientific">Hymenobacter montanus</name>
    <dbReference type="NCBI Taxonomy" id="2771359"/>
    <lineage>
        <taxon>Bacteria</taxon>
        <taxon>Pseudomonadati</taxon>
        <taxon>Bacteroidota</taxon>
        <taxon>Cytophagia</taxon>
        <taxon>Cytophagales</taxon>
        <taxon>Hymenobacteraceae</taxon>
        <taxon>Hymenobacter</taxon>
    </lineage>
</organism>
<feature type="domain" description="Knr4/Smi1-like" evidence="1">
    <location>
        <begin position="23"/>
        <end position="148"/>
    </location>
</feature>
<sequence length="151" mass="17669">MYLDKSIEKIKALNTFEDWEFKGCSDQEIQAIEQELPNGLKLPGAYVEFLRFCGHGLAFFLQGENFFYSHVLRMQKKRELEKLMESDGYNGSLKGAFAADMFMIYQHHGGEFVRFLKLTDGNDPAIYYFKDAINFMGYHKQEDSFSVYFFV</sequence>
<dbReference type="SUPFAM" id="SSF160631">
    <property type="entry name" value="SMI1/KNR4-like"/>
    <property type="match status" value="1"/>
</dbReference>
<gene>
    <name evidence="2" type="ORF">IC235_14790</name>
</gene>
<proteinExistence type="predicted"/>
<dbReference type="InterPro" id="IPR018958">
    <property type="entry name" value="Knr4/Smi1-like_dom"/>
</dbReference>
<reference evidence="2" key="1">
    <citation type="submission" date="2020-09" db="EMBL/GenBank/DDBJ databases">
        <authorList>
            <person name="Kim M.K."/>
        </authorList>
    </citation>
    <scope>NUCLEOTIDE SEQUENCE</scope>
    <source>
        <strain evidence="2">BT664</strain>
    </source>
</reference>
<dbReference type="EMBL" id="JACXAD010000017">
    <property type="protein sequence ID" value="MBD2769156.1"/>
    <property type="molecule type" value="Genomic_DNA"/>
</dbReference>
<name>A0A927BEY0_9BACT</name>
<keyword evidence="3" id="KW-1185">Reference proteome</keyword>
<dbReference type="RefSeq" id="WP_191005971.1">
    <property type="nucleotide sequence ID" value="NZ_JACXAD010000017.1"/>
</dbReference>
<accession>A0A927BEY0</accession>
<dbReference type="Proteomes" id="UP000612233">
    <property type="component" value="Unassembled WGS sequence"/>
</dbReference>
<dbReference type="Pfam" id="PF09346">
    <property type="entry name" value="SMI1_KNR4"/>
    <property type="match status" value="1"/>
</dbReference>
<evidence type="ECO:0000259" key="1">
    <source>
        <dbReference type="Pfam" id="PF09346"/>
    </source>
</evidence>
<dbReference type="AlphaFoldDB" id="A0A927BEY0"/>
<comment type="caution">
    <text evidence="2">The sequence shown here is derived from an EMBL/GenBank/DDBJ whole genome shotgun (WGS) entry which is preliminary data.</text>
</comment>